<feature type="region of interest" description="Disordered" evidence="1">
    <location>
        <begin position="68"/>
        <end position="89"/>
    </location>
</feature>
<accession>W1PTE5</accession>
<protein>
    <submittedName>
        <fullName evidence="2">Uncharacterized protein</fullName>
    </submittedName>
</protein>
<dbReference type="AlphaFoldDB" id="W1PTE5"/>
<dbReference type="Proteomes" id="UP000017836">
    <property type="component" value="Unassembled WGS sequence"/>
</dbReference>
<keyword evidence="3" id="KW-1185">Reference proteome</keyword>
<dbReference type="EMBL" id="KI392724">
    <property type="protein sequence ID" value="ERN10981.1"/>
    <property type="molecule type" value="Genomic_DNA"/>
</dbReference>
<proteinExistence type="predicted"/>
<evidence type="ECO:0000313" key="3">
    <source>
        <dbReference type="Proteomes" id="UP000017836"/>
    </source>
</evidence>
<dbReference type="Gramene" id="ERN10981">
    <property type="protein sequence ID" value="ERN10981"/>
    <property type="gene ID" value="AMTR_s00160p00060570"/>
</dbReference>
<organism evidence="2 3">
    <name type="scientific">Amborella trichopoda</name>
    <dbReference type="NCBI Taxonomy" id="13333"/>
    <lineage>
        <taxon>Eukaryota</taxon>
        <taxon>Viridiplantae</taxon>
        <taxon>Streptophyta</taxon>
        <taxon>Embryophyta</taxon>
        <taxon>Tracheophyta</taxon>
        <taxon>Spermatophyta</taxon>
        <taxon>Magnoliopsida</taxon>
        <taxon>Amborellales</taxon>
        <taxon>Amborellaceae</taxon>
        <taxon>Amborella</taxon>
    </lineage>
</organism>
<name>W1PTE5_AMBTC</name>
<gene>
    <name evidence="2" type="ORF">AMTR_s00160p00060570</name>
</gene>
<evidence type="ECO:0000313" key="2">
    <source>
        <dbReference type="EMBL" id="ERN10981.1"/>
    </source>
</evidence>
<evidence type="ECO:0000256" key="1">
    <source>
        <dbReference type="SAM" id="MobiDB-lite"/>
    </source>
</evidence>
<dbReference type="HOGENOM" id="CLU_2457819_0_0_1"/>
<sequence>MAESLLGSSTIYATFLPSFRLYGLLTRGMMSTHGSGFEGCLSNHDNHDLFGDRGVLSSQMRPLPVRELATRPSPCSECHTSRHPTRLGV</sequence>
<reference evidence="3" key="1">
    <citation type="journal article" date="2013" name="Science">
        <title>The Amborella genome and the evolution of flowering plants.</title>
        <authorList>
            <consortium name="Amborella Genome Project"/>
        </authorList>
    </citation>
    <scope>NUCLEOTIDE SEQUENCE [LARGE SCALE GENOMIC DNA]</scope>
</reference>